<dbReference type="EMBL" id="RSCK01000001">
    <property type="protein sequence ID" value="RUT14520.1"/>
    <property type="molecule type" value="Genomic_DNA"/>
</dbReference>
<protein>
    <submittedName>
        <fullName evidence="1">Uncharacterized protein</fullName>
    </submittedName>
</protein>
<dbReference type="Proteomes" id="UP000282574">
    <property type="component" value="Unassembled WGS sequence"/>
</dbReference>
<name>A0AB37UT52_9CYAN</name>
<sequence length="63" mass="6932">MNLVRDLIVTKTDKGIALVRLSTGETFTIAKSEIFGLILAIDDACDRDLIVRCAYEICLEKSG</sequence>
<accession>A0AB37UT52</accession>
<keyword evidence="2" id="KW-1185">Reference proteome</keyword>
<dbReference type="AlphaFoldDB" id="A0AB37UT52"/>
<organism evidence="1 2">
    <name type="scientific">Chroococcidiopsis cubana SAG 39.79</name>
    <dbReference type="NCBI Taxonomy" id="388085"/>
    <lineage>
        <taxon>Bacteria</taxon>
        <taxon>Bacillati</taxon>
        <taxon>Cyanobacteriota</taxon>
        <taxon>Cyanophyceae</taxon>
        <taxon>Chroococcidiopsidales</taxon>
        <taxon>Chroococcidiopsidaceae</taxon>
        <taxon>Chroococcidiopsis</taxon>
    </lineage>
</organism>
<dbReference type="RefSeq" id="WP_106165859.1">
    <property type="nucleotide sequence ID" value="NZ_JAVKZF010000005.1"/>
</dbReference>
<reference evidence="1 2" key="1">
    <citation type="journal article" date="2019" name="Genome Biol. Evol.">
        <title>Day and night: Metabolic profiles and evolutionary relationships of six axenic non-marine cyanobacteria.</title>
        <authorList>
            <person name="Will S.E."/>
            <person name="Henke P."/>
            <person name="Boedeker C."/>
            <person name="Huang S."/>
            <person name="Brinkmann H."/>
            <person name="Rohde M."/>
            <person name="Jarek M."/>
            <person name="Friedl T."/>
            <person name="Seufert S."/>
            <person name="Schumacher M."/>
            <person name="Overmann J."/>
            <person name="Neumann-Schaal M."/>
            <person name="Petersen J."/>
        </authorList>
    </citation>
    <scope>NUCLEOTIDE SEQUENCE [LARGE SCALE GENOMIC DNA]</scope>
    <source>
        <strain evidence="1 2">SAG 39.79</strain>
    </source>
</reference>
<gene>
    <name evidence="1" type="ORF">DSM107010_00660</name>
</gene>
<comment type="caution">
    <text evidence="1">The sequence shown here is derived from an EMBL/GenBank/DDBJ whole genome shotgun (WGS) entry which is preliminary data.</text>
</comment>
<proteinExistence type="predicted"/>
<evidence type="ECO:0000313" key="2">
    <source>
        <dbReference type="Proteomes" id="UP000282574"/>
    </source>
</evidence>
<evidence type="ECO:0000313" key="1">
    <source>
        <dbReference type="EMBL" id="RUT14520.1"/>
    </source>
</evidence>